<comment type="caution">
    <text evidence="2">The sequence shown here is derived from an EMBL/GenBank/DDBJ whole genome shotgun (WGS) entry which is preliminary data.</text>
</comment>
<dbReference type="EMBL" id="JRKL02001079">
    <property type="protein sequence ID" value="KAF3966191.1"/>
    <property type="molecule type" value="Genomic_DNA"/>
</dbReference>
<accession>A0A8J4W1A7</accession>
<name>A0A8J4W1A7_9ROSI</name>
<protein>
    <submittedName>
        <fullName evidence="2">Uncharacterized protein</fullName>
    </submittedName>
</protein>
<keyword evidence="1" id="KW-0812">Transmembrane</keyword>
<keyword evidence="3" id="KW-1185">Reference proteome</keyword>
<reference evidence="2" key="1">
    <citation type="submission" date="2020-03" db="EMBL/GenBank/DDBJ databases">
        <title>Castanea mollissima Vanexum genome sequencing.</title>
        <authorList>
            <person name="Staton M."/>
        </authorList>
    </citation>
    <scope>NUCLEOTIDE SEQUENCE</scope>
    <source>
        <tissue evidence="2">Leaf</tissue>
    </source>
</reference>
<evidence type="ECO:0000256" key="1">
    <source>
        <dbReference type="SAM" id="Phobius"/>
    </source>
</evidence>
<dbReference type="Proteomes" id="UP000737018">
    <property type="component" value="Unassembled WGS sequence"/>
</dbReference>
<dbReference type="AlphaFoldDB" id="A0A8J4W1A7"/>
<sequence>MVISDCPGKDSLIIWSMVICGFMVYLIANCSRNFETCFKVIRILLKFHVKSLIGLVKLAEKMLLSLQGWASIWNAFVSLRIPNSSVKTMNWSNHKTVKFQRGLCTNDSDRFLTEFPVLSFTDCTIPSAQSRVLLVDNY</sequence>
<keyword evidence="1" id="KW-0472">Membrane</keyword>
<evidence type="ECO:0000313" key="2">
    <source>
        <dbReference type="EMBL" id="KAF3966191.1"/>
    </source>
</evidence>
<gene>
    <name evidence="2" type="ORF">CMV_009691</name>
</gene>
<feature type="transmembrane region" description="Helical" evidence="1">
    <location>
        <begin position="12"/>
        <end position="28"/>
    </location>
</feature>
<organism evidence="2 3">
    <name type="scientific">Castanea mollissima</name>
    <name type="common">Chinese chestnut</name>
    <dbReference type="NCBI Taxonomy" id="60419"/>
    <lineage>
        <taxon>Eukaryota</taxon>
        <taxon>Viridiplantae</taxon>
        <taxon>Streptophyta</taxon>
        <taxon>Embryophyta</taxon>
        <taxon>Tracheophyta</taxon>
        <taxon>Spermatophyta</taxon>
        <taxon>Magnoliopsida</taxon>
        <taxon>eudicotyledons</taxon>
        <taxon>Gunneridae</taxon>
        <taxon>Pentapetalae</taxon>
        <taxon>rosids</taxon>
        <taxon>fabids</taxon>
        <taxon>Fagales</taxon>
        <taxon>Fagaceae</taxon>
        <taxon>Castanea</taxon>
    </lineage>
</organism>
<proteinExistence type="predicted"/>
<keyword evidence="1" id="KW-1133">Transmembrane helix</keyword>
<evidence type="ECO:0000313" key="3">
    <source>
        <dbReference type="Proteomes" id="UP000737018"/>
    </source>
</evidence>